<feature type="non-terminal residue" evidence="2">
    <location>
        <position position="33"/>
    </location>
</feature>
<sequence length="33" mass="3823">MKKRYCYFIIVFVFNNFILSQSTIDGTVSDESG</sequence>
<keyword evidence="1" id="KW-0812">Transmembrane</keyword>
<proteinExistence type="predicted"/>
<protein>
    <submittedName>
        <fullName evidence="2">Uncharacterized protein</fullName>
    </submittedName>
</protein>
<evidence type="ECO:0000256" key="1">
    <source>
        <dbReference type="SAM" id="Phobius"/>
    </source>
</evidence>
<keyword evidence="1" id="KW-1133">Transmembrane helix</keyword>
<accession>A0A381XNQ9</accession>
<organism evidence="2">
    <name type="scientific">marine metagenome</name>
    <dbReference type="NCBI Taxonomy" id="408172"/>
    <lineage>
        <taxon>unclassified sequences</taxon>
        <taxon>metagenomes</taxon>
        <taxon>ecological metagenomes</taxon>
    </lineage>
</organism>
<evidence type="ECO:0000313" key="2">
    <source>
        <dbReference type="EMBL" id="SVA66280.1"/>
    </source>
</evidence>
<reference evidence="2" key="1">
    <citation type="submission" date="2018-05" db="EMBL/GenBank/DDBJ databases">
        <authorList>
            <person name="Lanie J.A."/>
            <person name="Ng W.-L."/>
            <person name="Kazmierczak K.M."/>
            <person name="Andrzejewski T.M."/>
            <person name="Davidsen T.M."/>
            <person name="Wayne K.J."/>
            <person name="Tettelin H."/>
            <person name="Glass J.I."/>
            <person name="Rusch D."/>
            <person name="Podicherti R."/>
            <person name="Tsui H.-C.T."/>
            <person name="Winkler M.E."/>
        </authorList>
    </citation>
    <scope>NUCLEOTIDE SEQUENCE</scope>
</reference>
<dbReference type="EMBL" id="UINC01015801">
    <property type="protein sequence ID" value="SVA66280.1"/>
    <property type="molecule type" value="Genomic_DNA"/>
</dbReference>
<dbReference type="AlphaFoldDB" id="A0A381XNQ9"/>
<feature type="transmembrane region" description="Helical" evidence="1">
    <location>
        <begin position="5"/>
        <end position="24"/>
    </location>
</feature>
<keyword evidence="1" id="KW-0472">Membrane</keyword>
<gene>
    <name evidence="2" type="ORF">METZ01_LOCUS119134</name>
</gene>
<name>A0A381XNQ9_9ZZZZ</name>